<reference evidence="2" key="2">
    <citation type="submission" date="2021-04" db="EMBL/GenBank/DDBJ databases">
        <authorList>
            <person name="Podell S."/>
        </authorList>
    </citation>
    <scope>NUCLEOTIDE SEQUENCE</scope>
    <source>
        <strain evidence="2">Hildebrandi</strain>
    </source>
</reference>
<dbReference type="GO" id="GO:0005634">
    <property type="term" value="C:nucleus"/>
    <property type="evidence" value="ECO:0007669"/>
    <property type="project" value="InterPro"/>
</dbReference>
<evidence type="ECO:0000259" key="1">
    <source>
        <dbReference type="Pfam" id="PF10394"/>
    </source>
</evidence>
<dbReference type="PANTHER" id="PTHR12046">
    <property type="entry name" value="HISTONE ACETYLTRANSFERASE TYPE B CATALYTIC SUBUNIT"/>
    <property type="match status" value="1"/>
</dbReference>
<gene>
    <name evidence="2" type="ORF">IV203_012312</name>
</gene>
<dbReference type="AlphaFoldDB" id="A0A9K3KTN3"/>
<dbReference type="Pfam" id="PF10394">
    <property type="entry name" value="Hat1_N"/>
    <property type="match status" value="1"/>
</dbReference>
<keyword evidence="3" id="KW-1185">Reference proteome</keyword>
<protein>
    <submittedName>
        <fullName evidence="2">Histone acetyltransferase</fullName>
    </submittedName>
</protein>
<dbReference type="GO" id="GO:0031509">
    <property type="term" value="P:subtelomeric heterochromatin formation"/>
    <property type="evidence" value="ECO:0007669"/>
    <property type="project" value="InterPro"/>
</dbReference>
<feature type="domain" description="Histone acetyl transferase HAT1 N-terminal" evidence="1">
    <location>
        <begin position="148"/>
        <end position="245"/>
    </location>
</feature>
<dbReference type="Proteomes" id="UP000693970">
    <property type="component" value="Unassembled WGS sequence"/>
</dbReference>
<dbReference type="EMBL" id="JAGRRH010000019">
    <property type="protein sequence ID" value="KAG7349715.1"/>
    <property type="molecule type" value="Genomic_DNA"/>
</dbReference>
<dbReference type="GO" id="GO:0000781">
    <property type="term" value="C:chromosome, telomeric region"/>
    <property type="evidence" value="ECO:0007669"/>
    <property type="project" value="GOC"/>
</dbReference>
<evidence type="ECO:0000313" key="3">
    <source>
        <dbReference type="Proteomes" id="UP000693970"/>
    </source>
</evidence>
<sequence length="510" mass="57929">MGGQQEQASDADATRPLKVLTDEPKFSSAALSITFLLCIADIKKTIITSFRPEFTHQCVGEQEVFAGYRPPKSVVEAARLEIRQCGGCGEQQQENDDTEAILHKSHQWHHRHQNAIAELAVDISLAPSCESCHIQIHIQPQDEPSAKRIKLDTEDSSMKTLSEGEILDSLRIALPPIQEGPTAANDVKEKFLSQPVGQMLEEYTVQRNNQDSQSMDFAITLADGRDPKVAQYHHKIQPLALFYIENADNVDVGATDNGYWKVLYVFQKHPTTSKDAFSLVGYFTLFHFIALFHKPQPGIIVRICQALILPPFQWQGHGTRMFQAVYKLAHNQYPEVSSTSNQIDNGALSQHVIVQVNVEDPAPAFVALRNKTDFAFVKQYSNKFGWPNWRQENTSNLNVNFFVSLTEAQAMDLSAKVKITVPQLHIVNDLIKLQALQDSLYEEREQDKEELDRYFRLMVKKRLNKEHREELGGLGSKEQQKTRLAELFEERLMGYNRILKSKRNTTVLAK</sequence>
<dbReference type="GO" id="GO:0004402">
    <property type="term" value="F:histone acetyltransferase activity"/>
    <property type="evidence" value="ECO:0007669"/>
    <property type="project" value="InterPro"/>
</dbReference>
<evidence type="ECO:0000313" key="2">
    <source>
        <dbReference type="EMBL" id="KAG7349715.1"/>
    </source>
</evidence>
<dbReference type="OrthoDB" id="10253098at2759"/>
<organism evidence="2 3">
    <name type="scientific">Nitzschia inconspicua</name>
    <dbReference type="NCBI Taxonomy" id="303405"/>
    <lineage>
        <taxon>Eukaryota</taxon>
        <taxon>Sar</taxon>
        <taxon>Stramenopiles</taxon>
        <taxon>Ochrophyta</taxon>
        <taxon>Bacillariophyta</taxon>
        <taxon>Bacillariophyceae</taxon>
        <taxon>Bacillariophycidae</taxon>
        <taxon>Bacillariales</taxon>
        <taxon>Bacillariaceae</taxon>
        <taxon>Nitzschia</taxon>
    </lineage>
</organism>
<accession>A0A9K3KTN3</accession>
<dbReference type="InterPro" id="IPR019467">
    <property type="entry name" value="Hat1_N"/>
</dbReference>
<proteinExistence type="predicted"/>
<dbReference type="InterPro" id="IPR017380">
    <property type="entry name" value="Hist_AcTrfase_B-typ_cat-su"/>
</dbReference>
<comment type="caution">
    <text evidence="2">The sequence shown here is derived from an EMBL/GenBank/DDBJ whole genome shotgun (WGS) entry which is preliminary data.</text>
</comment>
<name>A0A9K3KTN3_9STRA</name>
<reference evidence="2" key="1">
    <citation type="journal article" date="2021" name="Sci. Rep.">
        <title>Diploid genomic architecture of Nitzschia inconspicua, an elite biomass production diatom.</title>
        <authorList>
            <person name="Oliver A."/>
            <person name="Podell S."/>
            <person name="Pinowska A."/>
            <person name="Traller J.C."/>
            <person name="Smith S.R."/>
            <person name="McClure R."/>
            <person name="Beliaev A."/>
            <person name="Bohutskyi P."/>
            <person name="Hill E.A."/>
            <person name="Rabines A."/>
            <person name="Zheng H."/>
            <person name="Allen L.Z."/>
            <person name="Kuo A."/>
            <person name="Grigoriev I.V."/>
            <person name="Allen A.E."/>
            <person name="Hazlebeck D."/>
            <person name="Allen E.E."/>
        </authorList>
    </citation>
    <scope>NUCLEOTIDE SEQUENCE</scope>
    <source>
        <strain evidence="2">Hildebrandi</strain>
    </source>
</reference>